<evidence type="ECO:0000313" key="2">
    <source>
        <dbReference type="EMBL" id="EXF82080.1"/>
    </source>
</evidence>
<dbReference type="HOGENOM" id="CLU_067182_1_0_1"/>
<dbReference type="OrthoDB" id="5620at2759"/>
<gene>
    <name evidence="2" type="ORF">CFIO01_00594</name>
</gene>
<accession>A0A010QZX2</accession>
<dbReference type="Proteomes" id="UP000020467">
    <property type="component" value="Unassembled WGS sequence"/>
</dbReference>
<proteinExistence type="predicted"/>
<feature type="compositionally biased region" description="Basic and acidic residues" evidence="1">
    <location>
        <begin position="42"/>
        <end position="67"/>
    </location>
</feature>
<dbReference type="eggNOG" id="ENOG502RPM3">
    <property type="taxonomic scope" value="Eukaryota"/>
</dbReference>
<comment type="caution">
    <text evidence="2">The sequence shown here is derived from an EMBL/GenBank/DDBJ whole genome shotgun (WGS) entry which is preliminary data.</text>
</comment>
<organism evidence="2 3">
    <name type="scientific">Colletotrichum fioriniae PJ7</name>
    <dbReference type="NCBI Taxonomy" id="1445577"/>
    <lineage>
        <taxon>Eukaryota</taxon>
        <taxon>Fungi</taxon>
        <taxon>Dikarya</taxon>
        <taxon>Ascomycota</taxon>
        <taxon>Pezizomycotina</taxon>
        <taxon>Sordariomycetes</taxon>
        <taxon>Hypocreomycetidae</taxon>
        <taxon>Glomerellales</taxon>
        <taxon>Glomerellaceae</taxon>
        <taxon>Colletotrichum</taxon>
        <taxon>Colletotrichum acutatum species complex</taxon>
    </lineage>
</organism>
<feature type="compositionally biased region" description="Basic residues" evidence="1">
    <location>
        <begin position="25"/>
        <end position="39"/>
    </location>
</feature>
<reference evidence="2 3" key="1">
    <citation type="submission" date="2014-02" db="EMBL/GenBank/DDBJ databases">
        <title>The genome sequence of Colletotrichum fioriniae PJ7.</title>
        <authorList>
            <person name="Baroncelli R."/>
            <person name="Thon M.R."/>
        </authorList>
    </citation>
    <scope>NUCLEOTIDE SEQUENCE [LARGE SCALE GENOMIC DNA]</scope>
    <source>
        <strain evidence="2 3">PJ7</strain>
    </source>
</reference>
<evidence type="ECO:0000256" key="1">
    <source>
        <dbReference type="SAM" id="MobiDB-lite"/>
    </source>
</evidence>
<dbReference type="KEGG" id="cfj:CFIO01_00594"/>
<sequence>MEFIVIVHPNQRRSARLKKQAHAHAARVTHARSRKRQAARHSNQEPDIKIDARGRSRNLRQLEEKGTSRPQQELVESQHLAEPSIPRTVSGAFEHEPLASFLKSSTAEEKMLFFYYGQVIVPNMDSQCPILCYLGENFDHIRRNWLLCGSTDIDLLQGFLLAASRHMSLIHGEQWGNWAAKYKLKHISDLRRALSSDDMSLRRTGVAKALVLSFDEIMLWDMHMASKHVQGAITIVRDSGGIDALELSEIVRCVLFSCMFGKGLLDGQPLFELSPAPLSRSQLNMA</sequence>
<dbReference type="AlphaFoldDB" id="A0A010QZX2"/>
<protein>
    <submittedName>
        <fullName evidence="2">Uncharacterized protein</fullName>
    </submittedName>
</protein>
<name>A0A010QZX2_9PEZI</name>
<dbReference type="STRING" id="1445577.A0A010QZX2"/>
<dbReference type="EMBL" id="JARH01000341">
    <property type="protein sequence ID" value="EXF82080.1"/>
    <property type="molecule type" value="Genomic_DNA"/>
</dbReference>
<evidence type="ECO:0000313" key="3">
    <source>
        <dbReference type="Proteomes" id="UP000020467"/>
    </source>
</evidence>
<keyword evidence="3" id="KW-1185">Reference proteome</keyword>
<feature type="region of interest" description="Disordered" evidence="1">
    <location>
        <begin position="25"/>
        <end position="81"/>
    </location>
</feature>